<keyword evidence="1" id="KW-0479">Metal-binding</keyword>
<feature type="transmembrane region" description="Helical" evidence="5">
    <location>
        <begin position="728"/>
        <end position="749"/>
    </location>
</feature>
<accession>A0A0L0G1Y3</accession>
<comment type="similarity">
    <text evidence="4">Belongs to the metallo-beta-lactamase superfamily. Type III sulfatase family.</text>
</comment>
<dbReference type="Pfam" id="PF14863">
    <property type="entry name" value="Alkyl_sulf_dimr"/>
    <property type="match status" value="1"/>
</dbReference>
<dbReference type="GO" id="GO:0018909">
    <property type="term" value="P:dodecyl sulfate metabolic process"/>
    <property type="evidence" value="ECO:0007669"/>
    <property type="project" value="InterPro"/>
</dbReference>
<dbReference type="InterPro" id="IPR044097">
    <property type="entry name" value="Bds1/SdsA1_MBL-fold"/>
</dbReference>
<dbReference type="InterPro" id="IPR001279">
    <property type="entry name" value="Metallo-B-lactamas"/>
</dbReference>
<evidence type="ECO:0000256" key="3">
    <source>
        <dbReference type="ARBA" id="ARBA00022833"/>
    </source>
</evidence>
<dbReference type="Proteomes" id="UP000054560">
    <property type="component" value="Unassembled WGS sequence"/>
</dbReference>
<dbReference type="OrthoDB" id="449487at2759"/>
<evidence type="ECO:0000313" key="7">
    <source>
        <dbReference type="EMBL" id="KNC82849.1"/>
    </source>
</evidence>
<dbReference type="PANTHER" id="PTHR43223">
    <property type="entry name" value="ALKYL/ARYL-SULFATASE"/>
    <property type="match status" value="1"/>
</dbReference>
<name>A0A0L0G1Y3_9EUKA</name>
<evidence type="ECO:0000256" key="2">
    <source>
        <dbReference type="ARBA" id="ARBA00022801"/>
    </source>
</evidence>
<keyword evidence="3" id="KW-0862">Zinc</keyword>
<organism evidence="7 8">
    <name type="scientific">Sphaeroforma arctica JP610</name>
    <dbReference type="NCBI Taxonomy" id="667725"/>
    <lineage>
        <taxon>Eukaryota</taxon>
        <taxon>Ichthyosporea</taxon>
        <taxon>Ichthyophonida</taxon>
        <taxon>Sphaeroforma</taxon>
    </lineage>
</organism>
<dbReference type="GO" id="GO:0046872">
    <property type="term" value="F:metal ion binding"/>
    <property type="evidence" value="ECO:0007669"/>
    <property type="project" value="UniProtKB-KW"/>
</dbReference>
<gene>
    <name evidence="7" type="ORF">SARC_04873</name>
</gene>
<keyword evidence="5" id="KW-0472">Membrane</keyword>
<protein>
    <recommendedName>
        <fullName evidence="6">Metallo-beta-lactamase domain-containing protein</fullName>
    </recommendedName>
</protein>
<keyword evidence="2" id="KW-0378">Hydrolase</keyword>
<dbReference type="InterPro" id="IPR052195">
    <property type="entry name" value="Bact_Alkyl/Aryl-Sulfatase"/>
</dbReference>
<dbReference type="RefSeq" id="XP_014156751.1">
    <property type="nucleotide sequence ID" value="XM_014301276.1"/>
</dbReference>
<dbReference type="Gene3D" id="3.60.15.30">
    <property type="entry name" value="Metallo-beta-lactamase domain"/>
    <property type="match status" value="1"/>
</dbReference>
<evidence type="ECO:0000313" key="8">
    <source>
        <dbReference type="Proteomes" id="UP000054560"/>
    </source>
</evidence>
<dbReference type="SUPFAM" id="SSF56281">
    <property type="entry name" value="Metallo-hydrolase/oxidoreductase"/>
    <property type="match status" value="1"/>
</dbReference>
<dbReference type="eggNOG" id="ENOG502RJJX">
    <property type="taxonomic scope" value="Eukaryota"/>
</dbReference>
<dbReference type="Gene3D" id="1.25.40.880">
    <property type="entry name" value="Alkyl sulfatase, dimerisation domain"/>
    <property type="match status" value="1"/>
</dbReference>
<dbReference type="AlphaFoldDB" id="A0A0L0G1Y3"/>
<feature type="domain" description="Metallo-beta-lactamase" evidence="6">
    <location>
        <begin position="125"/>
        <end position="352"/>
    </location>
</feature>
<dbReference type="GO" id="GO:0046983">
    <property type="term" value="F:protein dimerization activity"/>
    <property type="evidence" value="ECO:0007669"/>
    <property type="project" value="InterPro"/>
</dbReference>
<dbReference type="InterPro" id="IPR029229">
    <property type="entry name" value="Alkyl_sulf_C"/>
</dbReference>
<keyword evidence="8" id="KW-1185">Reference proteome</keyword>
<dbReference type="Pfam" id="PF00753">
    <property type="entry name" value="Lactamase_B"/>
    <property type="match status" value="1"/>
</dbReference>
<dbReference type="InterPro" id="IPR038536">
    <property type="entry name" value="Alkyl/aryl-sulf_dimr_sf"/>
</dbReference>
<dbReference type="SUPFAM" id="SSF55718">
    <property type="entry name" value="SCP-like"/>
    <property type="match status" value="1"/>
</dbReference>
<sequence>MLRYTIAAAVAAGAYASLDASYKPASDFTKAEIAESVKNLDFSDYTMYEEVDRGFVVAPDTTRIMDTSGENVAIDSDAIIALVTPDSTVCPDTVNPSTWRQAQFIARTGVYKVQDKVYQVRGMDLATMTIIEAPEGLIVVDPLGSSEPSKIAFDLYLTHVGPHTGANLTLRSVIFTHSHIDHFGGVLGLAPEESFTNGSIQVVAPLNFVEEALSENYMVAGSMFRRAFYMYGNLIKPHAQGSIHAGLAFGAANSQFGFVAPTLSIDTDLEHHTVAGLDFEFMLTLSTEAPSEFHFFVPELKLLNTGENAVMGMHNFLTPRGAKGRDTMKWVAALQKTLDHYGSKAENMIGQHHWPKYGNAAVVAHLENYRDTIKFTHDQAVRLLNLGLGMEEISETIVLPVSLDSNFNTRGHYGHLKHNSKEVYQFYVGWWDGKPATYQQLPPVERAQQYVADMGGNAEVRKRGEWHRDNGNYRYCAEIMNHAVFNDPTDMEAKYLEADCLEQIGYSEESGPRRNYMLTGSEELRHGKGAYPPADLGPSFILNMPLYMLLQGLEIRINPEQANKAQGLSISVGVEETNEMFNVRISNSVMLSLPITDMNPRSGSTASFTAKTRSDLIAALVTGNSSLVSVTGDVDALKEFASCISTDEDATWNVMTPRDFYKPKPQKTYPASLIQTSAAQTSIAESNCAECICAECNCAESSSAESSNAASSNAESSCVDQSCPDQGLSVGAVVGVAIAALIVGLAGGVGGTTIVYRRKANACAAESTTDLG</sequence>
<evidence type="ECO:0000256" key="1">
    <source>
        <dbReference type="ARBA" id="ARBA00022723"/>
    </source>
</evidence>
<dbReference type="GO" id="GO:0018741">
    <property type="term" value="F:linear primary-alkylsulfatase activity"/>
    <property type="evidence" value="ECO:0007669"/>
    <property type="project" value="InterPro"/>
</dbReference>
<keyword evidence="5" id="KW-1133">Transmembrane helix</keyword>
<proteinExistence type="inferred from homology"/>
<evidence type="ECO:0000259" key="6">
    <source>
        <dbReference type="SMART" id="SM00849"/>
    </source>
</evidence>
<evidence type="ECO:0000256" key="5">
    <source>
        <dbReference type="SAM" id="Phobius"/>
    </source>
</evidence>
<reference evidence="7 8" key="1">
    <citation type="submission" date="2011-02" db="EMBL/GenBank/DDBJ databases">
        <title>The Genome Sequence of Sphaeroforma arctica JP610.</title>
        <authorList>
            <consortium name="The Broad Institute Genome Sequencing Platform"/>
            <person name="Russ C."/>
            <person name="Cuomo C."/>
            <person name="Young S.K."/>
            <person name="Zeng Q."/>
            <person name="Gargeya S."/>
            <person name="Alvarado L."/>
            <person name="Berlin A."/>
            <person name="Chapman S.B."/>
            <person name="Chen Z."/>
            <person name="Freedman E."/>
            <person name="Gellesch M."/>
            <person name="Goldberg J."/>
            <person name="Griggs A."/>
            <person name="Gujja S."/>
            <person name="Heilman E."/>
            <person name="Heiman D."/>
            <person name="Howarth C."/>
            <person name="Mehta T."/>
            <person name="Neiman D."/>
            <person name="Pearson M."/>
            <person name="Roberts A."/>
            <person name="Saif S."/>
            <person name="Shea T."/>
            <person name="Shenoy N."/>
            <person name="Sisk P."/>
            <person name="Stolte C."/>
            <person name="Sykes S."/>
            <person name="White J."/>
            <person name="Yandava C."/>
            <person name="Burger G."/>
            <person name="Gray M.W."/>
            <person name="Holland P.W.H."/>
            <person name="King N."/>
            <person name="Lang F.B.F."/>
            <person name="Roger A.J."/>
            <person name="Ruiz-Trillo I."/>
            <person name="Haas B."/>
            <person name="Nusbaum C."/>
            <person name="Birren B."/>
        </authorList>
    </citation>
    <scope>NUCLEOTIDE SEQUENCE [LARGE SCALE GENOMIC DNA]</scope>
    <source>
        <strain evidence="7 8">JP610</strain>
    </source>
</reference>
<dbReference type="EMBL" id="KQ241886">
    <property type="protein sequence ID" value="KNC82849.1"/>
    <property type="molecule type" value="Genomic_DNA"/>
</dbReference>
<dbReference type="PANTHER" id="PTHR43223:SF1">
    <property type="entry name" value="ALKYL_ARYL-SULFATASE BDS1"/>
    <property type="match status" value="1"/>
</dbReference>
<dbReference type="GeneID" id="25905377"/>
<dbReference type="InterPro" id="IPR029228">
    <property type="entry name" value="Alkyl_sulf_dimr"/>
</dbReference>
<dbReference type="Pfam" id="PF14864">
    <property type="entry name" value="Alkyl_sulf_C"/>
    <property type="match status" value="1"/>
</dbReference>
<dbReference type="InterPro" id="IPR036527">
    <property type="entry name" value="SCP2_sterol-bd_dom_sf"/>
</dbReference>
<evidence type="ECO:0000256" key="4">
    <source>
        <dbReference type="ARBA" id="ARBA00033751"/>
    </source>
</evidence>
<dbReference type="Gene3D" id="3.30.1050.10">
    <property type="entry name" value="SCP2 sterol-binding domain"/>
    <property type="match status" value="1"/>
</dbReference>
<dbReference type="CDD" id="cd07710">
    <property type="entry name" value="arylsulfatase_Sdsa1-like_MBL-fold"/>
    <property type="match status" value="1"/>
</dbReference>
<dbReference type="InterPro" id="IPR036866">
    <property type="entry name" value="RibonucZ/Hydroxyglut_hydro"/>
</dbReference>
<keyword evidence="5" id="KW-0812">Transmembrane</keyword>
<dbReference type="SMART" id="SM00849">
    <property type="entry name" value="Lactamase_B"/>
    <property type="match status" value="1"/>
</dbReference>